<organism evidence="4 5">
    <name type="scientific">Actinomadura graeca</name>
    <dbReference type="NCBI Taxonomy" id="2750812"/>
    <lineage>
        <taxon>Bacteria</taxon>
        <taxon>Bacillati</taxon>
        <taxon>Actinomycetota</taxon>
        <taxon>Actinomycetes</taxon>
        <taxon>Streptosporangiales</taxon>
        <taxon>Thermomonosporaceae</taxon>
        <taxon>Actinomadura</taxon>
    </lineage>
</organism>
<dbReference type="PANTHER" id="PTHR47396">
    <property type="entry name" value="TYPE I RESTRICTION ENZYME ECOKI R PROTEIN"/>
    <property type="match status" value="1"/>
</dbReference>
<dbReference type="InterPro" id="IPR014001">
    <property type="entry name" value="Helicase_ATP-bd"/>
</dbReference>
<dbReference type="InterPro" id="IPR027417">
    <property type="entry name" value="P-loop_NTPase"/>
</dbReference>
<dbReference type="Gene3D" id="3.90.1570.30">
    <property type="match status" value="1"/>
</dbReference>
<keyword evidence="4" id="KW-0547">Nucleotide-binding</keyword>
<feature type="region of interest" description="Disordered" evidence="2">
    <location>
        <begin position="777"/>
        <end position="800"/>
    </location>
</feature>
<evidence type="ECO:0000256" key="1">
    <source>
        <dbReference type="SAM" id="Coils"/>
    </source>
</evidence>
<keyword evidence="5" id="KW-1185">Reference proteome</keyword>
<dbReference type="Gene3D" id="3.40.50.300">
    <property type="entry name" value="P-loop containing nucleotide triphosphate hydrolases"/>
    <property type="match status" value="2"/>
</dbReference>
<dbReference type="Pfam" id="PF04313">
    <property type="entry name" value="HSDR_N"/>
    <property type="match status" value="1"/>
</dbReference>
<dbReference type="CDD" id="cd18032">
    <property type="entry name" value="DEXHc_RE_I_III_res"/>
    <property type="match status" value="1"/>
</dbReference>
<dbReference type="InterPro" id="IPR007409">
    <property type="entry name" value="Restrct_endonuc_type1_HsdR_N"/>
</dbReference>
<dbReference type="Pfam" id="PF08463">
    <property type="entry name" value="EcoEI_R_C"/>
    <property type="match status" value="1"/>
</dbReference>
<dbReference type="PANTHER" id="PTHR47396:SF1">
    <property type="entry name" value="ATP-DEPENDENT HELICASE IRC3-RELATED"/>
    <property type="match status" value="1"/>
</dbReference>
<proteinExistence type="predicted"/>
<keyword evidence="1" id="KW-0175">Coiled coil</keyword>
<dbReference type="InterPro" id="IPR050742">
    <property type="entry name" value="Helicase_Restrict-Modif_Enz"/>
</dbReference>
<dbReference type="SMART" id="SM00487">
    <property type="entry name" value="DEXDc"/>
    <property type="match status" value="1"/>
</dbReference>
<feature type="coiled-coil region" evidence="1">
    <location>
        <begin position="151"/>
        <end position="199"/>
    </location>
</feature>
<dbReference type="PROSITE" id="PS51192">
    <property type="entry name" value="HELICASE_ATP_BIND_1"/>
    <property type="match status" value="1"/>
</dbReference>
<dbReference type="InterPro" id="IPR013670">
    <property type="entry name" value="EcoEI_R_C_dom"/>
</dbReference>
<dbReference type="Pfam" id="PF00271">
    <property type="entry name" value="Helicase_C"/>
    <property type="match status" value="1"/>
</dbReference>
<reference evidence="4" key="1">
    <citation type="submission" date="2020-07" db="EMBL/GenBank/DDBJ databases">
        <authorList>
            <person name="Tarantini F.S."/>
            <person name="Hong K.W."/>
            <person name="Chan K.G."/>
        </authorList>
    </citation>
    <scope>NUCLEOTIDE SEQUENCE</scope>
    <source>
        <strain evidence="4">32-07</strain>
    </source>
</reference>
<keyword evidence="4" id="KW-0378">Hydrolase</keyword>
<dbReference type="EMBL" id="CP059572">
    <property type="protein sequence ID" value="QXJ22443.1"/>
    <property type="molecule type" value="Genomic_DNA"/>
</dbReference>
<dbReference type="CDD" id="cd18799">
    <property type="entry name" value="SF2_C_EcoAI-like"/>
    <property type="match status" value="1"/>
</dbReference>
<dbReference type="InterPro" id="IPR001650">
    <property type="entry name" value="Helicase_C-like"/>
</dbReference>
<evidence type="ECO:0000259" key="3">
    <source>
        <dbReference type="PROSITE" id="PS51192"/>
    </source>
</evidence>
<dbReference type="InterPro" id="IPR006935">
    <property type="entry name" value="Helicase/UvrB_N"/>
</dbReference>
<dbReference type="SUPFAM" id="SSF52540">
    <property type="entry name" value="P-loop containing nucleoside triphosphate hydrolases"/>
    <property type="match status" value="1"/>
</dbReference>
<dbReference type="Pfam" id="PF04851">
    <property type="entry name" value="ResIII"/>
    <property type="match status" value="1"/>
</dbReference>
<evidence type="ECO:0000313" key="5">
    <source>
        <dbReference type="Proteomes" id="UP001049518"/>
    </source>
</evidence>
<dbReference type="Proteomes" id="UP001049518">
    <property type="component" value="Chromosome"/>
</dbReference>
<gene>
    <name evidence="4" type="ORF">AGRA3207_003441</name>
</gene>
<protein>
    <submittedName>
        <fullName evidence="4">DEAD/DEAH box helicase family protein</fullName>
    </submittedName>
</protein>
<evidence type="ECO:0000256" key="2">
    <source>
        <dbReference type="SAM" id="MobiDB-lite"/>
    </source>
</evidence>
<name>A0ABX8QUX6_9ACTN</name>
<dbReference type="InterPro" id="IPR025285">
    <property type="entry name" value="DUF4145"/>
</dbReference>
<accession>A0ABX8QUX6</accession>
<evidence type="ECO:0000313" key="4">
    <source>
        <dbReference type="EMBL" id="QXJ22443.1"/>
    </source>
</evidence>
<sequence length="1148" mass="130892">MSNFGFLRGEWPDLQDEAVRAERLARIDPRVSCFYARRTLELAVNWLYRADETLKLPHHSDLAALIAEPTMVNLVGPAIRTKMDVIRRQGNAAVHRPGPVRANDAVRTVVELFHVLYWIGRNYARDQENVPPSGLGFDQTHIPVPVSADVRKAKQAEIQAQAKQYAEQQEQFVRERRKAQNLDEEVARLRAEIKAAKATNQARPDTHDYDEAKTRDLIIDLLLKEAGWPLSKKEDREYPVRGLPTKSGAGKVDYVLWDDDGKPLGVVEAKRTTKDAMSGQHQAKLYADALEREFGQRPVIFYTNGYKTHIWDDVTYPPREVQGFYTKDQLRLLIHRRTSRQSLSGIGINEEIAGRHYQSRAIRRIGETFEKHKQREALLVMATGAGKTRTVIALVDQLQRAGWVKRVLFLADRQALVTQATNAFKNHLGSTPTVNLLTERNIAGRVYVSTYPTMMGLIDETDGDLRRFGPGYFDLVVIDEAHRSVYQKYRTIFEYFDALLIGLTATPKDEVDRNTYHLFNLEEGVPTDVYGLDEAISEGYLVGPRTVNVPLKIPTLGLRYDDLSEGEKEQWDLLEWDEEDGVPDQITADEVNRFLFNSDTIDKMLQTLMEYGAKVEGGDRLGKTIIFARNNKHAEFIAERFDKLYPEHRGDFARVITHDKTYAQDLIDKFSMKDSAPHIAVSVDMLDTGIDVPEVVNLVFAKLVRSKTKFWQMIGRGTRLCPDLFGPNHDKQAFLVFDLCRNVDFFNQDIAPTEGRIQPSLSERLFRKRTALLYGLDQQNPEPAPEPPAEDASDGTQTDTGLRWDLASRLQLEVSGMNHGNIEVRRRLEEVERYQAPESWRRITADKRDEITENLAGLPTEFREDENSEEAKRFDLVALRLQLGVLNGDPQYDRLREQVQGIAEFLLDPTTSNNPVVAQQRELLSDLVTEEWWQDVTLPMLELMRRRLRGLVKLIPKQRKGVLYADFEDELGELTESELKAVSLGTNRTRFENKVRVYLRSHENELAVQKLLRNRQITNADINHLEHVFIQFGFGTGDDIEQVKEEHGDLGLFLRSLTGLEYEAAAAAFDRFQRGKNLSASQLHFLQLLIRYLAKNGIVDTDALYEPPFTAHAPGGPEDLFTEEEVTSIVDVLDFVRSTAVPTEAQAN</sequence>
<keyword evidence="4" id="KW-0067">ATP-binding</keyword>
<keyword evidence="4" id="KW-0347">Helicase</keyword>
<dbReference type="Pfam" id="PF13643">
    <property type="entry name" value="DUF4145"/>
    <property type="match status" value="1"/>
</dbReference>
<feature type="domain" description="Helicase ATP-binding" evidence="3">
    <location>
        <begin position="368"/>
        <end position="525"/>
    </location>
</feature>
<dbReference type="RefSeq" id="WP_231335688.1">
    <property type="nucleotide sequence ID" value="NZ_CP059572.1"/>
</dbReference>
<dbReference type="GO" id="GO:0004386">
    <property type="term" value="F:helicase activity"/>
    <property type="evidence" value="ECO:0007669"/>
    <property type="project" value="UniProtKB-KW"/>
</dbReference>